<organism evidence="1 2">
    <name type="scientific">Arundinibacter roseus</name>
    <dbReference type="NCBI Taxonomy" id="2070510"/>
    <lineage>
        <taxon>Bacteria</taxon>
        <taxon>Pseudomonadati</taxon>
        <taxon>Bacteroidota</taxon>
        <taxon>Cytophagia</taxon>
        <taxon>Cytophagales</taxon>
        <taxon>Spirosomataceae</taxon>
        <taxon>Arundinibacter</taxon>
    </lineage>
</organism>
<dbReference type="OrthoDB" id="1337415at2"/>
<sequence length="238" mass="26012">MKIMHQLTIASLGLLAIGCSPKYYIPNTQNVPVIRAKGQSSITVAGNGNQAELQGAYGISDHLAIQANGGYVFPKNESSETGGYGKMIEGGIGYFTNVNPNMHFDVYALIGGGNMENHFPGSLAQNPNTTGIIEANFMRFGVQPSFSYYNKFFTVTGSTRLASLNYSNVRGSLIFDGVNQVNYLNDNASTFLLEPALTVRGGFEKIKLQVQLMKSFNLFNKDFRQDDTLLSFGLNFNL</sequence>
<evidence type="ECO:0000313" key="1">
    <source>
        <dbReference type="EMBL" id="TDB67420.1"/>
    </source>
</evidence>
<protein>
    <recommendedName>
        <fullName evidence="3">Outer membrane protein beta-barrel domain-containing protein</fullName>
    </recommendedName>
</protein>
<gene>
    <name evidence="1" type="ORF">EZE20_05600</name>
</gene>
<dbReference type="EMBL" id="SMJU01000003">
    <property type="protein sequence ID" value="TDB67420.1"/>
    <property type="molecule type" value="Genomic_DNA"/>
</dbReference>
<reference evidence="1 2" key="1">
    <citation type="submission" date="2019-02" db="EMBL/GenBank/DDBJ databases">
        <title>Arundinibacter roseus gen. nov., sp. nov., a new member of the family Cytophagaceae.</title>
        <authorList>
            <person name="Szuroczki S."/>
            <person name="Khayer B."/>
            <person name="Sproer C."/>
            <person name="Toumi M."/>
            <person name="Szabo A."/>
            <person name="Felfoldi T."/>
            <person name="Schumann P."/>
            <person name="Toth E."/>
        </authorList>
    </citation>
    <scope>NUCLEOTIDE SEQUENCE [LARGE SCALE GENOMIC DNA]</scope>
    <source>
        <strain evidence="1 2">DMA-k-7a</strain>
    </source>
</reference>
<keyword evidence="2" id="KW-1185">Reference proteome</keyword>
<proteinExistence type="predicted"/>
<evidence type="ECO:0000313" key="2">
    <source>
        <dbReference type="Proteomes" id="UP000295706"/>
    </source>
</evidence>
<dbReference type="Proteomes" id="UP000295706">
    <property type="component" value="Unassembled WGS sequence"/>
</dbReference>
<dbReference type="AlphaFoldDB" id="A0A4R4KH68"/>
<dbReference type="PROSITE" id="PS51257">
    <property type="entry name" value="PROKAR_LIPOPROTEIN"/>
    <property type="match status" value="1"/>
</dbReference>
<comment type="caution">
    <text evidence="1">The sequence shown here is derived from an EMBL/GenBank/DDBJ whole genome shotgun (WGS) entry which is preliminary data.</text>
</comment>
<dbReference type="RefSeq" id="WP_132115385.1">
    <property type="nucleotide sequence ID" value="NZ_SMJU01000003.1"/>
</dbReference>
<name>A0A4R4KH68_9BACT</name>
<accession>A0A4R4KH68</accession>
<evidence type="ECO:0008006" key="3">
    <source>
        <dbReference type="Google" id="ProtNLM"/>
    </source>
</evidence>